<reference evidence="2 3" key="1">
    <citation type="submission" date="2016-02" db="EMBL/GenBank/DDBJ databases">
        <title>Genome analysis of coral dinoflagellate symbionts highlights evolutionary adaptations to a symbiotic lifestyle.</title>
        <authorList>
            <person name="Aranda M."/>
            <person name="Li Y."/>
            <person name="Liew Y.J."/>
            <person name="Baumgarten S."/>
            <person name="Simakov O."/>
            <person name="Wilson M."/>
            <person name="Piel J."/>
            <person name="Ashoor H."/>
            <person name="Bougouffa S."/>
            <person name="Bajic V.B."/>
            <person name="Ryu T."/>
            <person name="Ravasi T."/>
            <person name="Bayer T."/>
            <person name="Micklem G."/>
            <person name="Kim H."/>
            <person name="Bhak J."/>
            <person name="Lajeunesse T.C."/>
            <person name="Voolstra C.R."/>
        </authorList>
    </citation>
    <scope>NUCLEOTIDE SEQUENCE [LARGE SCALE GENOMIC DNA]</scope>
    <source>
        <strain evidence="2 3">CCMP2467</strain>
    </source>
</reference>
<sequence length="1986" mass="221540">MVAQPVVLPAPTVESAAAEGPEDYQELEGPAQLPTMAHEGETDQEAQDVEAAAILEDLKCHRSPRDLVKGGWGKEAQSAKERATRRLDHRSSPRGPKKAQRIERLRGEAEELWARIESWACADDPAQTQQRLASVMELLDSAPDPAQIQQARLDQLRKLWRLKAFTPVHKKDKPTAAQTFHYKWVDKVKEGVAKSRFTCADVKRAYTAEQEQDLRVFVPTPTPEAHALLEITALQKGCAMRTFDIVAAFLIGQDRGAQEEKWVYMRPPPEWRPIWEEWVREQPPADQTRPQAGSVYRDELEEVLCVKLKETGRYDFKRGVKDPCVYRCLKTGIVVVHHIDDGRCAGDAASLNKLLDEDLAAHCEITTGPLEAEGVSVEVLGKTKTRLPGCILTAPDPKHAENIIKALGLKPGEKSPVPSRKPDLSDTTPLEAGDAARYRSAVGSGIYLSADRRDIQYAVKELARHMAAPRRCDMNQAMLLGRYLQQRPSLVRVTTLDPEAHDGPLQLDVFCDSDWGGCVETRRSTDCHVVVLGGGVVTTSTQTQPGLPATSSPDAELRGISRACREAIFVHDLAVLDFGLTLEVPRIWSDSSTGITAAKRIGPGTKLRHLDVSEFYVQGAVQAGKVLLRKVKGTENPANYLTKHPKTGNEVAQALPSLAMVDPNQVTGNTASERHSVKLVRANPPSQWKPVLPFKPSLAIAGATVARQILGVKAQPREEELIQWTLQTTMLLGLITWLVLLWFVCRWATGCCSRVLLRWRRQEAPQPEHEPSESEEEPVVQTPPVAVENLFRTPVRVEPPRDLRPPAPEPEPLDGEAGAAAEAAEPAQEEPAPPPVAVAPQGQRVRRRRLQPGARLPPVPQHNFGEMYYAPTRRTVHLYRNCVGLASVPQGDIIVENLCLTCWGGMIIGTRHEDSANFFVVGENYTPHVFRTCGEICGWARQLESDYLTAEMVSSLDDSCFLYVHFVKHSVIHGDGPLQLEKEMLVEVQARGLDAKRNLWAKHLQEAATWKRDPAPPRQFHVGLVQDAAHSARMLKAVWLIGSRHLEQVAAALHAWQVLAIKVSRCRNEVSHELGLRVRLVVLAKAFSCWLRAGSRLSSAAHSWKRFLQEMQMAHRHLAAAGTIPRSLESKIQLGAKLRMPSLELQDLFAAWWSLTAEAKLDVWNAAAVSISAQLGGHSSCTSMLLREHAETFAAPESFSTSSECGGSEYSEPDYLQTDAGWQLGSCSVGVECSQHDSWDSQGWKGWFLLPLAFRAWRGTTLMQQQQLCSARYKAYLWDNFICCFIAWELLVVRGRALHSKLAGSCRLQDRHCLDVFTAWKTVLLESRGKRASLEALCKLKCYSNHAVRSCWNAWYSTRDTGGLAWRGVVIGMLRQQGRQRALECLVDAMDARSEREHTERSMALQQRADKLLIDLVFVIWKSACETSQLRHRLDKTGLTANDAVTDLVTYHSQAARLAAMRSIFAGWSIFARLQRQRQRCSRNIDKQYRQGNAETLGCCLFAWQQISFCAQYRGKLEVCSARRWDTLLSSRCFYLWMQIARWMHASQGVDETGSRAGFQHAAESRADVLVELCTRGLLVPHPLVRDAIRYAFLAWKSEHLQANLLAVQGSEAGRLFVLQRSCGLVHLALHAWWHLQLKQRTSSAHLQRLETLLSRTTMEQYFRRWLLYSFCPSKLLPWVRIVLSLRAEVKFMCRTSSDVQADQALSVPKEEVAVLRQVPAAQAGEVTDEEEQPEEEQVPAVYQPIMTPANGPLAGHCTRSSSSSSNLDSVQRSDDASSMAPAPLLPEQGRRLDDLFPRPAISNVEDLHRRLYVEQASLMRRVFHRWWDMSLAGQLRLVELRAPLVERHACPESRLPAASHPDQLSRQRAASSSLVRPAGRAACLARLLQEAETAALHAVKVSASGAGHAHKENMLENDIAPTPAKAEDDERRWGDETWLLAKSRQPAVVPVQLHWGLKGTKDPVTPASGTKEPVTRAALLAASQI</sequence>
<accession>A0A1Q9EAW9</accession>
<gene>
    <name evidence="2" type="ORF">AK812_SmicGene12398</name>
</gene>
<feature type="region of interest" description="Disordered" evidence="1">
    <location>
        <begin position="1753"/>
        <end position="1792"/>
    </location>
</feature>
<name>A0A1Q9EAW9_SYMMI</name>
<evidence type="ECO:0000256" key="1">
    <source>
        <dbReference type="SAM" id="MobiDB-lite"/>
    </source>
</evidence>
<comment type="caution">
    <text evidence="2">The sequence shown here is derived from an EMBL/GenBank/DDBJ whole genome shotgun (WGS) entry which is preliminary data.</text>
</comment>
<proteinExistence type="predicted"/>
<keyword evidence="3" id="KW-1185">Reference proteome</keyword>
<dbReference type="PANTHER" id="PTHR11439:SF470">
    <property type="entry name" value="CYSTEINE-RICH RLK (RECEPTOR-LIKE PROTEIN KINASE) 8"/>
    <property type="match status" value="1"/>
</dbReference>
<feature type="compositionally biased region" description="Polar residues" evidence="1">
    <location>
        <begin position="1863"/>
        <end position="1873"/>
    </location>
</feature>
<dbReference type="EMBL" id="LSRX01000208">
    <property type="protein sequence ID" value="OLQ04551.1"/>
    <property type="molecule type" value="Genomic_DNA"/>
</dbReference>
<feature type="region of interest" description="Disordered" evidence="1">
    <location>
        <begin position="764"/>
        <end position="857"/>
    </location>
</feature>
<organism evidence="2 3">
    <name type="scientific">Symbiodinium microadriaticum</name>
    <name type="common">Dinoflagellate</name>
    <name type="synonym">Zooxanthella microadriatica</name>
    <dbReference type="NCBI Taxonomy" id="2951"/>
    <lineage>
        <taxon>Eukaryota</taxon>
        <taxon>Sar</taxon>
        <taxon>Alveolata</taxon>
        <taxon>Dinophyceae</taxon>
        <taxon>Suessiales</taxon>
        <taxon>Symbiodiniaceae</taxon>
        <taxon>Symbiodinium</taxon>
    </lineage>
</organism>
<feature type="compositionally biased region" description="Low complexity" evidence="1">
    <location>
        <begin position="815"/>
        <end position="830"/>
    </location>
</feature>
<dbReference type="PANTHER" id="PTHR11439">
    <property type="entry name" value="GAG-POL-RELATED RETROTRANSPOSON"/>
    <property type="match status" value="1"/>
</dbReference>
<dbReference type="Proteomes" id="UP000186817">
    <property type="component" value="Unassembled WGS sequence"/>
</dbReference>
<feature type="compositionally biased region" description="Low complexity" evidence="1">
    <location>
        <begin position="779"/>
        <end position="788"/>
    </location>
</feature>
<feature type="region of interest" description="Disordered" evidence="1">
    <location>
        <begin position="410"/>
        <end position="432"/>
    </location>
</feature>
<feature type="region of interest" description="Disordered" evidence="1">
    <location>
        <begin position="1854"/>
        <end position="1873"/>
    </location>
</feature>
<feature type="region of interest" description="Disordered" evidence="1">
    <location>
        <begin position="1"/>
        <end position="45"/>
    </location>
</feature>
<dbReference type="CDD" id="cd09272">
    <property type="entry name" value="RNase_HI_RT_Ty1"/>
    <property type="match status" value="1"/>
</dbReference>
<protein>
    <submittedName>
        <fullName evidence="2">Putative mitochondrial protein</fullName>
    </submittedName>
</protein>
<feature type="region of interest" description="Disordered" evidence="1">
    <location>
        <begin position="69"/>
        <end position="103"/>
    </location>
</feature>
<feature type="compositionally biased region" description="Basic and acidic residues" evidence="1">
    <location>
        <begin position="77"/>
        <end position="91"/>
    </location>
</feature>
<evidence type="ECO:0000313" key="3">
    <source>
        <dbReference type="Proteomes" id="UP000186817"/>
    </source>
</evidence>
<feature type="region of interest" description="Disordered" evidence="1">
    <location>
        <begin position="1910"/>
        <end position="1931"/>
    </location>
</feature>
<evidence type="ECO:0000313" key="2">
    <source>
        <dbReference type="EMBL" id="OLQ04551.1"/>
    </source>
</evidence>
<dbReference type="OrthoDB" id="416019at2759"/>